<evidence type="ECO:0000256" key="5">
    <source>
        <dbReference type="ARBA" id="ARBA00023002"/>
    </source>
</evidence>
<accession>A0A1H6A3X7</accession>
<sequence length="434" mass="47479">MPNSKTRIVIIGGGAAGLGLARKLARNKDHIVTLVDRNRTHFWKPLLHEVAAGALDPNLEEVGYGGHAARWGYRFYQGELDRIDRTAQTITTRPLLDDEGEVILDAQTLDYDYLVLAFGGVSNDFGTPGVREHALFLEHRAQADEFRKKLLNECLRVNDRRQRGETDATVDIAIVGGGATGVELSAELEQSARALRSYGLTNFDADALRLHLIEAGPRLLPALDEKLVQKVSDELTDLGVQLHTGTRVTEVLKDGVDTADDGFIPASMVLWAAGVRGEPDVPSLSDLELSNLDKFVTEPTLQSVTDPKIFAIGDCAHCVLPGEQRPVPPRAQSAHQMADHVARAITALESGKPAPQFEYKDHGSLVSLSHFATVGSLMGNLVGGRLAIEGRVARLAYQSLYRMHILQVHGPFRGTVQIITSFFSRAFKPRLKLH</sequence>
<dbReference type="AlphaFoldDB" id="A0A1H6A3X7"/>
<evidence type="ECO:0000313" key="8">
    <source>
        <dbReference type="Proteomes" id="UP000236752"/>
    </source>
</evidence>
<evidence type="ECO:0000256" key="2">
    <source>
        <dbReference type="ARBA" id="ARBA00005272"/>
    </source>
</evidence>
<evidence type="ECO:0000256" key="4">
    <source>
        <dbReference type="ARBA" id="ARBA00022827"/>
    </source>
</evidence>
<dbReference type="PRINTS" id="PR00411">
    <property type="entry name" value="PNDRDTASEI"/>
</dbReference>
<evidence type="ECO:0000259" key="6">
    <source>
        <dbReference type="Pfam" id="PF07992"/>
    </source>
</evidence>
<organism evidence="7 8">
    <name type="scientific">Thalassococcus halodurans</name>
    <dbReference type="NCBI Taxonomy" id="373675"/>
    <lineage>
        <taxon>Bacteria</taxon>
        <taxon>Pseudomonadati</taxon>
        <taxon>Pseudomonadota</taxon>
        <taxon>Alphaproteobacteria</taxon>
        <taxon>Rhodobacterales</taxon>
        <taxon>Roseobacteraceae</taxon>
        <taxon>Thalassococcus</taxon>
    </lineage>
</organism>
<proteinExistence type="inferred from homology"/>
<dbReference type="GO" id="GO:0003955">
    <property type="term" value="F:NAD(P)H dehydrogenase (quinone) activity"/>
    <property type="evidence" value="ECO:0007669"/>
    <property type="project" value="TreeGrafter"/>
</dbReference>
<keyword evidence="3" id="KW-0285">Flavoprotein</keyword>
<dbReference type="InterPro" id="IPR036188">
    <property type="entry name" value="FAD/NAD-bd_sf"/>
</dbReference>
<evidence type="ECO:0000313" key="7">
    <source>
        <dbReference type="EMBL" id="SEG43062.1"/>
    </source>
</evidence>
<dbReference type="SUPFAM" id="SSF51905">
    <property type="entry name" value="FAD/NAD(P)-binding domain"/>
    <property type="match status" value="1"/>
</dbReference>
<reference evidence="7 8" key="1">
    <citation type="submission" date="2016-10" db="EMBL/GenBank/DDBJ databases">
        <authorList>
            <person name="de Groot N.N."/>
        </authorList>
    </citation>
    <scope>NUCLEOTIDE SEQUENCE [LARGE SCALE GENOMIC DNA]</scope>
    <source>
        <strain evidence="7 8">DSM 26915</strain>
    </source>
</reference>
<dbReference type="Proteomes" id="UP000236752">
    <property type="component" value="Unassembled WGS sequence"/>
</dbReference>
<dbReference type="Gene3D" id="3.50.50.100">
    <property type="match status" value="1"/>
</dbReference>
<feature type="domain" description="FAD/NAD(P)-binding" evidence="6">
    <location>
        <begin position="7"/>
        <end position="338"/>
    </location>
</feature>
<dbReference type="PANTHER" id="PTHR42913:SF3">
    <property type="entry name" value="64 KDA MITOCHONDRIAL NADH DEHYDROGENASE (EUROFUNG)"/>
    <property type="match status" value="1"/>
</dbReference>
<comment type="cofactor">
    <cofactor evidence="1">
        <name>FAD</name>
        <dbReference type="ChEBI" id="CHEBI:57692"/>
    </cofactor>
</comment>
<keyword evidence="8" id="KW-1185">Reference proteome</keyword>
<gene>
    <name evidence="7" type="ORF">SAMN04488045_2811</name>
</gene>
<name>A0A1H6A3X7_9RHOB</name>
<dbReference type="InterPro" id="IPR051169">
    <property type="entry name" value="NADH-Q_oxidoreductase"/>
</dbReference>
<dbReference type="GO" id="GO:0019646">
    <property type="term" value="P:aerobic electron transport chain"/>
    <property type="evidence" value="ECO:0007669"/>
    <property type="project" value="TreeGrafter"/>
</dbReference>
<dbReference type="Pfam" id="PF07992">
    <property type="entry name" value="Pyr_redox_2"/>
    <property type="match status" value="1"/>
</dbReference>
<dbReference type="PANTHER" id="PTHR42913">
    <property type="entry name" value="APOPTOSIS-INDUCING FACTOR 1"/>
    <property type="match status" value="1"/>
</dbReference>
<evidence type="ECO:0000256" key="3">
    <source>
        <dbReference type="ARBA" id="ARBA00022630"/>
    </source>
</evidence>
<protein>
    <submittedName>
        <fullName evidence="7">NADH dehydrogenase</fullName>
    </submittedName>
</protein>
<dbReference type="InterPro" id="IPR023753">
    <property type="entry name" value="FAD/NAD-binding_dom"/>
</dbReference>
<keyword evidence="4" id="KW-0274">FAD</keyword>
<evidence type="ECO:0000256" key="1">
    <source>
        <dbReference type="ARBA" id="ARBA00001974"/>
    </source>
</evidence>
<dbReference type="PRINTS" id="PR00368">
    <property type="entry name" value="FADPNR"/>
</dbReference>
<keyword evidence="5" id="KW-0560">Oxidoreductase</keyword>
<dbReference type="EMBL" id="FNUZ01000004">
    <property type="protein sequence ID" value="SEG43062.1"/>
    <property type="molecule type" value="Genomic_DNA"/>
</dbReference>
<comment type="similarity">
    <text evidence="2">Belongs to the NADH dehydrogenase family.</text>
</comment>
<dbReference type="RefSeq" id="WP_200813223.1">
    <property type="nucleotide sequence ID" value="NZ_FNUZ01000004.1"/>
</dbReference>